<dbReference type="GO" id="GO:0006829">
    <property type="term" value="P:zinc ion transport"/>
    <property type="evidence" value="ECO:0007669"/>
    <property type="project" value="UniProtKB-KW"/>
</dbReference>
<evidence type="ECO:0000256" key="4">
    <source>
        <dbReference type="ARBA" id="ARBA00022729"/>
    </source>
</evidence>
<evidence type="ECO:0000256" key="5">
    <source>
        <dbReference type="ARBA" id="ARBA00022906"/>
    </source>
</evidence>
<dbReference type="Proteomes" id="UP000198851">
    <property type="component" value="Unassembled WGS sequence"/>
</dbReference>
<proteinExistence type="inferred from homology"/>
<evidence type="ECO:0000313" key="9">
    <source>
        <dbReference type="Proteomes" id="UP000198851"/>
    </source>
</evidence>
<dbReference type="STRING" id="1280847.SAMN04488036_10899"/>
<evidence type="ECO:0000256" key="7">
    <source>
        <dbReference type="SAM" id="SignalP"/>
    </source>
</evidence>
<feature type="signal peptide" evidence="7">
    <location>
        <begin position="1"/>
        <end position="20"/>
    </location>
</feature>
<dbReference type="Gene3D" id="3.40.50.1980">
    <property type="entry name" value="Nitrogenase molybdenum iron protein domain"/>
    <property type="match status" value="3"/>
</dbReference>
<gene>
    <name evidence="8" type="ORF">SAMN04488036_10899</name>
</gene>
<dbReference type="RefSeq" id="WP_093325375.1">
    <property type="nucleotide sequence ID" value="NZ_FOSZ01000008.1"/>
</dbReference>
<dbReference type="InterPro" id="IPR050492">
    <property type="entry name" value="Bact_metal-bind_prot9"/>
</dbReference>
<reference evidence="9" key="1">
    <citation type="submission" date="2016-10" db="EMBL/GenBank/DDBJ databases">
        <authorList>
            <person name="Varghese N."/>
            <person name="Submissions S."/>
        </authorList>
    </citation>
    <scope>NUCLEOTIDE SEQUENCE [LARGE SCALE GENOMIC DNA]</scope>
    <source>
        <strain evidence="9">DSM 28453</strain>
    </source>
</reference>
<dbReference type="Pfam" id="PF01297">
    <property type="entry name" value="ZnuA"/>
    <property type="match status" value="1"/>
</dbReference>
<accession>A0A1I4GGF8</accession>
<dbReference type="InterPro" id="IPR006127">
    <property type="entry name" value="ZnuA-like"/>
</dbReference>
<feature type="chain" id="PRO_5011744958" description="High-affinity zinc uptake system protein ZnuA" evidence="7">
    <location>
        <begin position="21"/>
        <end position="338"/>
    </location>
</feature>
<evidence type="ECO:0000256" key="3">
    <source>
        <dbReference type="ARBA" id="ARBA00022448"/>
    </source>
</evidence>
<keyword evidence="3" id="KW-0813">Transport</keyword>
<sequence length="338" mass="36963">MKTISASLFALMAATLSVNAETPRVVADIAPVHSLVEQVMEGVGTATLLMKPGVSPHGYALRPSEARALQNAGLVIWVGPQLAPQIEKSIESLAGDAHVITLLSQEPTIKFDYRGPDDFEVTAKDDHDDHGHDDHENHDDHSDHDDHDEHEGHDDHDGHEGHDHSGLDSHAWLDPENASIWLGLIAAELSEIDPENAGTYRVNAEAAQAELEEMKVEISRKLEPLRGANYMVFHDAYQYFEQRFGLKTAGAIRVGDASSPSAARLREARETLKEHHIQCIFSEPQFPDSLVASVSEGLDIHTAEVDPLGAEQDTGPALYKAVITNLADTFVDCLSHDH</sequence>
<keyword evidence="5" id="KW-0406">Ion transport</keyword>
<protein>
    <recommendedName>
        <fullName evidence="2">High-affinity zinc uptake system protein ZnuA</fullName>
    </recommendedName>
</protein>
<dbReference type="AlphaFoldDB" id="A0A1I4GGF8"/>
<dbReference type="EMBL" id="FOSZ01000008">
    <property type="protein sequence ID" value="SFL28241.1"/>
    <property type="molecule type" value="Genomic_DNA"/>
</dbReference>
<keyword evidence="4 7" id="KW-0732">Signal</keyword>
<dbReference type="PANTHER" id="PTHR42953:SF3">
    <property type="entry name" value="HIGH-AFFINITY ZINC UPTAKE SYSTEM PROTEIN ZNUA"/>
    <property type="match status" value="1"/>
</dbReference>
<evidence type="ECO:0000256" key="2">
    <source>
        <dbReference type="ARBA" id="ARBA00015915"/>
    </source>
</evidence>
<evidence type="ECO:0000256" key="1">
    <source>
        <dbReference type="ARBA" id="ARBA00011028"/>
    </source>
</evidence>
<comment type="similarity">
    <text evidence="1">Belongs to the bacterial solute-binding protein 9 family.</text>
</comment>
<dbReference type="SUPFAM" id="SSF53807">
    <property type="entry name" value="Helical backbone' metal receptor"/>
    <property type="match status" value="1"/>
</dbReference>
<feature type="region of interest" description="Disordered" evidence="6">
    <location>
        <begin position="113"/>
        <end position="170"/>
    </location>
</feature>
<organism evidence="8 9">
    <name type="scientific">Shimia haliotis</name>
    <dbReference type="NCBI Taxonomy" id="1280847"/>
    <lineage>
        <taxon>Bacteria</taxon>
        <taxon>Pseudomonadati</taxon>
        <taxon>Pseudomonadota</taxon>
        <taxon>Alphaproteobacteria</taxon>
        <taxon>Rhodobacterales</taxon>
        <taxon>Roseobacteraceae</taxon>
    </lineage>
</organism>
<dbReference type="PANTHER" id="PTHR42953">
    <property type="entry name" value="HIGH-AFFINITY ZINC UPTAKE SYSTEM PROTEIN ZNUA-RELATED"/>
    <property type="match status" value="1"/>
</dbReference>
<evidence type="ECO:0000256" key="6">
    <source>
        <dbReference type="SAM" id="MobiDB-lite"/>
    </source>
</evidence>
<keyword evidence="9" id="KW-1185">Reference proteome</keyword>
<dbReference type="GO" id="GO:0046872">
    <property type="term" value="F:metal ion binding"/>
    <property type="evidence" value="ECO:0007669"/>
    <property type="project" value="InterPro"/>
</dbReference>
<keyword evidence="5" id="KW-0862">Zinc</keyword>
<keyword evidence="5" id="KW-0864">Zinc transport</keyword>
<name>A0A1I4GGF8_9RHOB</name>
<dbReference type="OrthoDB" id="7346865at2"/>
<evidence type="ECO:0000313" key="8">
    <source>
        <dbReference type="EMBL" id="SFL28241.1"/>
    </source>
</evidence>